<evidence type="ECO:0000313" key="3">
    <source>
        <dbReference type="Proteomes" id="UP000276991"/>
    </source>
</evidence>
<sequence>MITVILLIIIRLTEPTNKKKDDPLMKKDAESPEQISNVSISTAHSVPLHVNRDTIELSPQPFVVNNDSNGILSLRNAYSNQWVAIRLLTNNNELSIHPTKFLLPPGRISAAEITMPNKIMNEKLSNRLLVQWYTIGAYCPGRNVNTLWTRPYYVPRH</sequence>
<name>A0A498SMM1_ACAVI</name>
<feature type="chain" id="PRO_5019829009" description="Major sperm protein" evidence="1">
    <location>
        <begin position="16"/>
        <end position="157"/>
    </location>
</feature>
<evidence type="ECO:0000313" key="2">
    <source>
        <dbReference type="EMBL" id="VBB34870.1"/>
    </source>
</evidence>
<keyword evidence="3" id="KW-1185">Reference proteome</keyword>
<dbReference type="OrthoDB" id="5839337at2759"/>
<evidence type="ECO:0000256" key="1">
    <source>
        <dbReference type="SAM" id="SignalP"/>
    </source>
</evidence>
<dbReference type="EMBL" id="UPTC01004272">
    <property type="protein sequence ID" value="VBB34870.1"/>
    <property type="molecule type" value="Genomic_DNA"/>
</dbReference>
<proteinExistence type="predicted"/>
<feature type="signal peptide" evidence="1">
    <location>
        <begin position="1"/>
        <end position="15"/>
    </location>
</feature>
<dbReference type="Proteomes" id="UP000276991">
    <property type="component" value="Unassembled WGS sequence"/>
</dbReference>
<protein>
    <recommendedName>
        <fullName evidence="4">Major sperm protein</fullName>
    </recommendedName>
</protein>
<accession>A0A498SMM1</accession>
<evidence type="ECO:0008006" key="4">
    <source>
        <dbReference type="Google" id="ProtNLM"/>
    </source>
</evidence>
<dbReference type="AlphaFoldDB" id="A0A498SMM1"/>
<reference evidence="2 3" key="1">
    <citation type="submission" date="2018-08" db="EMBL/GenBank/DDBJ databases">
        <authorList>
            <person name="Laetsch R D."/>
            <person name="Stevens L."/>
            <person name="Kumar S."/>
            <person name="Blaxter L. M."/>
        </authorList>
    </citation>
    <scope>NUCLEOTIDE SEQUENCE [LARGE SCALE GENOMIC DNA]</scope>
</reference>
<gene>
    <name evidence="2" type="ORF">NAV_LOCUS9661</name>
</gene>
<keyword evidence="1" id="KW-0732">Signal</keyword>
<organism evidence="2 3">
    <name type="scientific">Acanthocheilonema viteae</name>
    <name type="common">Filarial nematode worm</name>
    <name type="synonym">Dipetalonema viteae</name>
    <dbReference type="NCBI Taxonomy" id="6277"/>
    <lineage>
        <taxon>Eukaryota</taxon>
        <taxon>Metazoa</taxon>
        <taxon>Ecdysozoa</taxon>
        <taxon>Nematoda</taxon>
        <taxon>Chromadorea</taxon>
        <taxon>Rhabditida</taxon>
        <taxon>Spirurina</taxon>
        <taxon>Spiruromorpha</taxon>
        <taxon>Filarioidea</taxon>
        <taxon>Onchocercidae</taxon>
        <taxon>Acanthocheilonema</taxon>
    </lineage>
</organism>